<proteinExistence type="predicted"/>
<dbReference type="Proteomes" id="UP000004563">
    <property type="component" value="Unassembled WGS sequence"/>
</dbReference>
<gene>
    <name evidence="1" type="ORF">CUU_2441</name>
</gene>
<comment type="caution">
    <text evidence="1">The sequence shown here is derived from an EMBL/GenBank/DDBJ whole genome shotgun (WGS) entry which is preliminary data.</text>
</comment>
<reference evidence="1 2" key="1">
    <citation type="journal article" date="2011" name="J. Bacteriol.">
        <title>Draft genome sequence of Bacteroides vulgatus PC510, a strain isolated from human feces.</title>
        <authorList>
            <person name="Cuiv P.O."/>
            <person name="Klaassens E.S."/>
            <person name="Durkin A.S."/>
            <person name="Harkins D.M."/>
            <person name="Foster L."/>
            <person name="McCorrison J."/>
            <person name="Torralba M."/>
            <person name="Nelson K.E."/>
            <person name="Morrison M."/>
        </authorList>
    </citation>
    <scope>NUCLEOTIDE SEQUENCE [LARGE SCALE GENOMIC DNA]</scope>
    <source>
        <strain evidence="1 2">PC510</strain>
    </source>
</reference>
<name>D4V548_PHOVU</name>
<evidence type="ECO:0000313" key="2">
    <source>
        <dbReference type="Proteomes" id="UP000004563"/>
    </source>
</evidence>
<organism evidence="1 2">
    <name type="scientific">Phocaeicola vulgatus PC510</name>
    <dbReference type="NCBI Taxonomy" id="702446"/>
    <lineage>
        <taxon>Bacteria</taxon>
        <taxon>Pseudomonadati</taxon>
        <taxon>Bacteroidota</taxon>
        <taxon>Bacteroidia</taxon>
        <taxon>Bacteroidales</taxon>
        <taxon>Bacteroidaceae</taxon>
        <taxon>Phocaeicola</taxon>
    </lineage>
</organism>
<dbReference type="EMBL" id="ADKO01000023">
    <property type="protein sequence ID" value="EFG19059.1"/>
    <property type="molecule type" value="Genomic_DNA"/>
</dbReference>
<accession>D4V548</accession>
<evidence type="ECO:0000313" key="1">
    <source>
        <dbReference type="EMBL" id="EFG19059.1"/>
    </source>
</evidence>
<sequence>MLVANLSAFFMIACNLQVGRIFMGIRISVLQRSENVRVDKGRVENMKKRSPVRLVVNGPGFTINLSTIYSQWELLCLHRTFRIVRQGVWRSCWLYC</sequence>
<protein>
    <submittedName>
        <fullName evidence="1">Uncharacterized protein</fullName>
    </submittedName>
</protein>
<dbReference type="AlphaFoldDB" id="D4V548"/>